<dbReference type="AlphaFoldDB" id="E3JU08"/>
<accession>E3JU08</accession>
<keyword evidence="3" id="KW-1185">Reference proteome</keyword>
<evidence type="ECO:0000256" key="1">
    <source>
        <dbReference type="SAM" id="MobiDB-lite"/>
    </source>
</evidence>
<reference key="1">
    <citation type="submission" date="2007-01" db="EMBL/GenBank/DDBJ databases">
        <title>The Genome Sequence of Puccinia graminis f. sp. tritici Strain CRL 75-36-700-3.</title>
        <authorList>
            <consortium name="The Broad Institute Genome Sequencing Platform"/>
            <person name="Birren B."/>
            <person name="Lander E."/>
            <person name="Galagan J."/>
            <person name="Nusbaum C."/>
            <person name="Devon K."/>
            <person name="Cuomo C."/>
            <person name="Jaffe D."/>
            <person name="Butler J."/>
            <person name="Alvarez P."/>
            <person name="Gnerre S."/>
            <person name="Grabherr M."/>
            <person name="Mauceli E."/>
            <person name="Brockman W."/>
            <person name="Young S."/>
            <person name="LaButti K."/>
            <person name="Sykes S."/>
            <person name="DeCaprio D."/>
            <person name="Crawford M."/>
            <person name="Koehrsen M."/>
            <person name="Engels R."/>
            <person name="Montgomery P."/>
            <person name="Pearson M."/>
            <person name="Howarth C."/>
            <person name="Larson L."/>
            <person name="White J."/>
            <person name="Zeng Q."/>
            <person name="Kodira C."/>
            <person name="Yandava C."/>
            <person name="Alvarado L."/>
            <person name="O'Leary S."/>
            <person name="Szabo L."/>
            <person name="Dean R."/>
            <person name="Schein J."/>
        </authorList>
    </citation>
    <scope>NUCLEOTIDE SEQUENCE</scope>
    <source>
        <strain>CRL 75-36-700-3</strain>
    </source>
</reference>
<dbReference type="RefSeq" id="XP_003319952.2">
    <property type="nucleotide sequence ID" value="XM_003319904.2"/>
</dbReference>
<dbReference type="VEuPathDB" id="FungiDB:PGTG_00864"/>
<name>E3JU08_PUCGT</name>
<protein>
    <submittedName>
        <fullName evidence="2">Uncharacterized protein</fullName>
    </submittedName>
</protein>
<reference evidence="3" key="2">
    <citation type="journal article" date="2011" name="Proc. Natl. Acad. Sci. U.S.A.">
        <title>Obligate biotrophy features unraveled by the genomic analysis of rust fungi.</title>
        <authorList>
            <person name="Duplessis S."/>
            <person name="Cuomo C.A."/>
            <person name="Lin Y.-C."/>
            <person name="Aerts A."/>
            <person name="Tisserant E."/>
            <person name="Veneault-Fourrey C."/>
            <person name="Joly D.L."/>
            <person name="Hacquard S."/>
            <person name="Amselem J."/>
            <person name="Cantarel B.L."/>
            <person name="Chiu R."/>
            <person name="Coutinho P.M."/>
            <person name="Feau N."/>
            <person name="Field M."/>
            <person name="Frey P."/>
            <person name="Gelhaye E."/>
            <person name="Goldberg J."/>
            <person name="Grabherr M.G."/>
            <person name="Kodira C.D."/>
            <person name="Kohler A."/>
            <person name="Kuees U."/>
            <person name="Lindquist E.A."/>
            <person name="Lucas S.M."/>
            <person name="Mago R."/>
            <person name="Mauceli E."/>
            <person name="Morin E."/>
            <person name="Murat C."/>
            <person name="Pangilinan J.L."/>
            <person name="Park R."/>
            <person name="Pearson M."/>
            <person name="Quesneville H."/>
            <person name="Rouhier N."/>
            <person name="Sakthikumar S."/>
            <person name="Salamov A.A."/>
            <person name="Schmutz J."/>
            <person name="Selles B."/>
            <person name="Shapiro H."/>
            <person name="Tanguay P."/>
            <person name="Tuskan G.A."/>
            <person name="Henrissat B."/>
            <person name="Van de Peer Y."/>
            <person name="Rouze P."/>
            <person name="Ellis J.G."/>
            <person name="Dodds P.N."/>
            <person name="Schein J.E."/>
            <person name="Zhong S."/>
            <person name="Hamelin R.C."/>
            <person name="Grigoriev I.V."/>
            <person name="Szabo L.J."/>
            <person name="Martin F."/>
        </authorList>
    </citation>
    <scope>NUCLEOTIDE SEQUENCE [LARGE SCALE GENOMIC DNA]</scope>
    <source>
        <strain evidence="3">CRL 75-36-700-3 / race SCCL</strain>
    </source>
</reference>
<dbReference type="KEGG" id="pgr:PGTG_00864"/>
<gene>
    <name evidence="2" type="ORF">PGTG_00864</name>
</gene>
<dbReference type="InParanoid" id="E3JU08"/>
<proteinExistence type="predicted"/>
<dbReference type="EMBL" id="DS178264">
    <property type="protein sequence ID" value="EFP75533.2"/>
    <property type="molecule type" value="Genomic_DNA"/>
</dbReference>
<sequence length="134" mass="14591">MRAPDLGAVGAMQMQGWATPGHSHTQRPGKSCVDLCRVPLSGGYMAVPKPISHESPLTETQGRDSRRRQSACLVRGGEKPSLGDWPDSIECTDGEDLSRQLPPACNFDNRAVAPRETLTARKTMSHLFDMVADM</sequence>
<dbReference type="HOGENOM" id="CLU_1897237_0_0_1"/>
<evidence type="ECO:0000313" key="2">
    <source>
        <dbReference type="EMBL" id="EFP75533.2"/>
    </source>
</evidence>
<evidence type="ECO:0000313" key="3">
    <source>
        <dbReference type="Proteomes" id="UP000008783"/>
    </source>
</evidence>
<feature type="region of interest" description="Disordered" evidence="1">
    <location>
        <begin position="47"/>
        <end position="70"/>
    </location>
</feature>
<dbReference type="OrthoDB" id="10281882at2759"/>
<dbReference type="Proteomes" id="UP000008783">
    <property type="component" value="Unassembled WGS sequence"/>
</dbReference>
<organism evidence="2 3">
    <name type="scientific">Puccinia graminis f. sp. tritici (strain CRL 75-36-700-3 / race SCCL)</name>
    <name type="common">Black stem rust fungus</name>
    <dbReference type="NCBI Taxonomy" id="418459"/>
    <lineage>
        <taxon>Eukaryota</taxon>
        <taxon>Fungi</taxon>
        <taxon>Dikarya</taxon>
        <taxon>Basidiomycota</taxon>
        <taxon>Pucciniomycotina</taxon>
        <taxon>Pucciniomycetes</taxon>
        <taxon>Pucciniales</taxon>
        <taxon>Pucciniaceae</taxon>
        <taxon>Puccinia</taxon>
    </lineage>
</organism>
<dbReference type="GeneID" id="10543249"/>